<keyword evidence="6" id="KW-0592">Phosphate transport</keyword>
<feature type="transmembrane region" description="Helical" evidence="6">
    <location>
        <begin position="413"/>
        <end position="429"/>
    </location>
</feature>
<feature type="transmembrane region" description="Helical" evidence="6">
    <location>
        <begin position="196"/>
        <end position="218"/>
    </location>
</feature>
<evidence type="ECO:0000256" key="6">
    <source>
        <dbReference type="RuleBase" id="RU363058"/>
    </source>
</evidence>
<comment type="caution">
    <text evidence="7">The sequence shown here is derived from an EMBL/GenBank/DDBJ whole genome shotgun (WGS) entry which is preliminary data.</text>
</comment>
<evidence type="ECO:0000313" key="7">
    <source>
        <dbReference type="EMBL" id="MXN65839.1"/>
    </source>
</evidence>
<comment type="similarity">
    <text evidence="6">Belongs to the inorganic phosphate transporter (PiT) (TC 2.A.20) family.</text>
</comment>
<evidence type="ECO:0000256" key="2">
    <source>
        <dbReference type="ARBA" id="ARBA00022448"/>
    </source>
</evidence>
<dbReference type="PANTHER" id="PTHR11101">
    <property type="entry name" value="PHOSPHATE TRANSPORTER"/>
    <property type="match status" value="1"/>
</dbReference>
<gene>
    <name evidence="7" type="ORF">GR183_13070</name>
</gene>
<evidence type="ECO:0000313" key="8">
    <source>
        <dbReference type="Proteomes" id="UP000433101"/>
    </source>
</evidence>
<keyword evidence="8" id="KW-1185">Reference proteome</keyword>
<feature type="transmembrane region" description="Helical" evidence="6">
    <location>
        <begin position="101"/>
        <end position="120"/>
    </location>
</feature>
<dbReference type="RefSeq" id="WP_160776090.1">
    <property type="nucleotide sequence ID" value="NZ_WUMV01000006.1"/>
</dbReference>
<feature type="transmembrane region" description="Helical" evidence="6">
    <location>
        <begin position="140"/>
        <end position="163"/>
    </location>
</feature>
<feature type="transmembrane region" description="Helical" evidence="6">
    <location>
        <begin position="388"/>
        <end position="407"/>
    </location>
</feature>
<dbReference type="Proteomes" id="UP000433101">
    <property type="component" value="Unassembled WGS sequence"/>
</dbReference>
<keyword evidence="3 6" id="KW-0812">Transmembrane</keyword>
<dbReference type="PANTHER" id="PTHR11101:SF80">
    <property type="entry name" value="PHOSPHATE TRANSPORTER"/>
    <property type="match status" value="1"/>
</dbReference>
<feature type="transmembrane region" description="Helical" evidence="6">
    <location>
        <begin position="470"/>
        <end position="495"/>
    </location>
</feature>
<dbReference type="GO" id="GO:0005315">
    <property type="term" value="F:phosphate transmembrane transporter activity"/>
    <property type="evidence" value="ECO:0007669"/>
    <property type="project" value="InterPro"/>
</dbReference>
<dbReference type="AlphaFoldDB" id="A0A7X3LVG4"/>
<feature type="transmembrane region" description="Helical" evidence="6">
    <location>
        <begin position="303"/>
        <end position="322"/>
    </location>
</feature>
<dbReference type="GO" id="GO:0016020">
    <property type="term" value="C:membrane"/>
    <property type="evidence" value="ECO:0007669"/>
    <property type="project" value="UniProtKB-SubCell"/>
</dbReference>
<comment type="subcellular location">
    <subcellularLocation>
        <location evidence="1 6">Membrane</location>
        <topology evidence="1 6">Multi-pass membrane protein</topology>
    </subcellularLocation>
</comment>
<feature type="transmembrane region" description="Helical" evidence="6">
    <location>
        <begin position="61"/>
        <end position="80"/>
    </location>
</feature>
<accession>A0A7X3LVG4</accession>
<feature type="transmembrane region" description="Helical" evidence="6">
    <location>
        <begin position="230"/>
        <end position="252"/>
    </location>
</feature>
<feature type="transmembrane region" description="Helical" evidence="6">
    <location>
        <begin position="170"/>
        <end position="190"/>
    </location>
</feature>
<evidence type="ECO:0000256" key="4">
    <source>
        <dbReference type="ARBA" id="ARBA00022989"/>
    </source>
</evidence>
<keyword evidence="4 6" id="KW-1133">Transmembrane helix</keyword>
<evidence type="ECO:0000256" key="3">
    <source>
        <dbReference type="ARBA" id="ARBA00022692"/>
    </source>
</evidence>
<evidence type="ECO:0000256" key="5">
    <source>
        <dbReference type="ARBA" id="ARBA00023136"/>
    </source>
</evidence>
<evidence type="ECO:0000256" key="1">
    <source>
        <dbReference type="ARBA" id="ARBA00004141"/>
    </source>
</evidence>
<feature type="transmembrane region" description="Helical" evidence="6">
    <location>
        <begin position="342"/>
        <end position="368"/>
    </location>
</feature>
<dbReference type="Pfam" id="PF01384">
    <property type="entry name" value="PHO4"/>
    <property type="match status" value="1"/>
</dbReference>
<sequence length="499" mass="52373">MPISDQASVKATLDKDLDKLTSVEEATSLLAKTLVGPGLALLFLGFSAALSGLFFVDQPDWLLVAAASAIGGYMAINIGANDIANNVGPAVGARAMTMMSALVLAAIAESAGALIAGGSVVETVAGGIVDPMIMTDHRTFALAMMAALLSSALWINFATWVGAPISTTHSVVGGVLGAGVSAAGLSVVNWPGVTAIAASWVASPFLGALIAVLFLAFIKENIIYRDDKLAAARRWVPVLIAVMAGAFAFYLMLKGVHHGFGLEFPMMFAVSFAVAVAVFLLARPYVASRLQGLDNSNRSLRQVFHLPLILSAVLLSFAHGANDVANAVGPLAAIVRSVEGDFLSIVVPIPIWVMVIGAFGISFGLLFFGPKLVRMVGGEITKLNPMRAFCVALSAAITVIIASWFGLPVSSTHIVVGAVFGVGLFREWYNGRRRLRAVSESPSHSDVRSDFGDKSVIEAKRRKLVRRAHLTTILAAWVVTVPVSALLAGVLYRLFAAFG</sequence>
<feature type="transmembrane region" description="Helical" evidence="6">
    <location>
        <begin position="34"/>
        <end position="55"/>
    </location>
</feature>
<keyword evidence="5 6" id="KW-0472">Membrane</keyword>
<organism evidence="7 8">
    <name type="scientific">Stappia sediminis</name>
    <dbReference type="NCBI Taxonomy" id="2692190"/>
    <lineage>
        <taxon>Bacteria</taxon>
        <taxon>Pseudomonadati</taxon>
        <taxon>Pseudomonadota</taxon>
        <taxon>Alphaproteobacteria</taxon>
        <taxon>Hyphomicrobiales</taxon>
        <taxon>Stappiaceae</taxon>
        <taxon>Stappia</taxon>
    </lineage>
</organism>
<dbReference type="InterPro" id="IPR001204">
    <property type="entry name" value="Phos_transporter"/>
</dbReference>
<feature type="transmembrane region" description="Helical" evidence="6">
    <location>
        <begin position="264"/>
        <end position="282"/>
    </location>
</feature>
<keyword evidence="2 6" id="KW-0813">Transport</keyword>
<proteinExistence type="inferred from homology"/>
<protein>
    <recommendedName>
        <fullName evidence="6">Phosphate transporter</fullName>
    </recommendedName>
</protein>
<dbReference type="EMBL" id="WUMV01000006">
    <property type="protein sequence ID" value="MXN65839.1"/>
    <property type="molecule type" value="Genomic_DNA"/>
</dbReference>
<reference evidence="7 8" key="1">
    <citation type="submission" date="2019-12" db="EMBL/GenBank/DDBJ databases">
        <authorList>
            <person name="Li M."/>
        </authorList>
    </citation>
    <scope>NUCLEOTIDE SEQUENCE [LARGE SCALE GENOMIC DNA]</scope>
    <source>
        <strain evidence="7 8">GBMRC 2046</strain>
    </source>
</reference>
<name>A0A7X3LVG4_9HYPH</name>
<dbReference type="GO" id="GO:0035435">
    <property type="term" value="P:phosphate ion transmembrane transport"/>
    <property type="evidence" value="ECO:0007669"/>
    <property type="project" value="TreeGrafter"/>
</dbReference>